<dbReference type="CDD" id="cd02440">
    <property type="entry name" value="AdoMet_MTases"/>
    <property type="match status" value="1"/>
</dbReference>
<feature type="domain" description="Methyltransferase type 11" evidence="1">
    <location>
        <begin position="81"/>
        <end position="171"/>
    </location>
</feature>
<dbReference type="InterPro" id="IPR029063">
    <property type="entry name" value="SAM-dependent_MTases_sf"/>
</dbReference>
<reference evidence="2" key="1">
    <citation type="submission" date="2022-05" db="EMBL/GenBank/DDBJ databases">
        <title>Genomic analysis of Brachybacterium sp. CBA3104.</title>
        <authorList>
            <person name="Roh S.W."/>
            <person name="Kim Y.B."/>
            <person name="Kim Y."/>
        </authorList>
    </citation>
    <scope>NUCLEOTIDE SEQUENCE</scope>
    <source>
        <strain evidence="2">CBA3104</strain>
    </source>
</reference>
<dbReference type="GO" id="GO:0008168">
    <property type="term" value="F:methyltransferase activity"/>
    <property type="evidence" value="ECO:0007669"/>
    <property type="project" value="UniProtKB-KW"/>
</dbReference>
<protein>
    <submittedName>
        <fullName evidence="2">Class I SAM-dependent methyltransferase</fullName>
    </submittedName>
</protein>
<dbReference type="InterPro" id="IPR013216">
    <property type="entry name" value="Methyltransf_11"/>
</dbReference>
<dbReference type="Proteomes" id="UP001055868">
    <property type="component" value="Chromosome"/>
</dbReference>
<dbReference type="PANTHER" id="PTHR42912">
    <property type="entry name" value="METHYLTRANSFERASE"/>
    <property type="match status" value="1"/>
</dbReference>
<accession>A0ABY4N786</accession>
<dbReference type="PANTHER" id="PTHR42912:SF80">
    <property type="entry name" value="METHYLTRANSFERASE DOMAIN-CONTAINING PROTEIN"/>
    <property type="match status" value="1"/>
</dbReference>
<dbReference type="Gene3D" id="3.40.50.150">
    <property type="entry name" value="Vaccinia Virus protein VP39"/>
    <property type="match status" value="1"/>
</dbReference>
<evidence type="ECO:0000313" key="2">
    <source>
        <dbReference type="EMBL" id="UQN29270.1"/>
    </source>
</evidence>
<dbReference type="RefSeq" id="WP_249478473.1">
    <property type="nucleotide sequence ID" value="NZ_CP097218.1"/>
</dbReference>
<dbReference type="SUPFAM" id="SSF53335">
    <property type="entry name" value="S-adenosyl-L-methionine-dependent methyltransferases"/>
    <property type="match status" value="1"/>
</dbReference>
<dbReference type="GO" id="GO:0032259">
    <property type="term" value="P:methylation"/>
    <property type="evidence" value="ECO:0007669"/>
    <property type="project" value="UniProtKB-KW"/>
</dbReference>
<keyword evidence="2" id="KW-0489">Methyltransferase</keyword>
<gene>
    <name evidence="2" type="ORF">M4486_16800</name>
</gene>
<dbReference type="InterPro" id="IPR050508">
    <property type="entry name" value="Methyltransf_Superfamily"/>
</dbReference>
<keyword evidence="2" id="KW-0808">Transferase</keyword>
<proteinExistence type="predicted"/>
<organism evidence="2 3">
    <name type="scientific">Brachybacterium kimchii</name>
    <dbReference type="NCBI Taxonomy" id="2942909"/>
    <lineage>
        <taxon>Bacteria</taxon>
        <taxon>Bacillati</taxon>
        <taxon>Actinomycetota</taxon>
        <taxon>Actinomycetes</taxon>
        <taxon>Micrococcales</taxon>
        <taxon>Dermabacteraceae</taxon>
        <taxon>Brachybacterium</taxon>
    </lineage>
</organism>
<dbReference type="EMBL" id="CP097218">
    <property type="protein sequence ID" value="UQN29270.1"/>
    <property type="molecule type" value="Genomic_DNA"/>
</dbReference>
<evidence type="ECO:0000259" key="1">
    <source>
        <dbReference type="Pfam" id="PF08241"/>
    </source>
</evidence>
<name>A0ABY4N786_9MICO</name>
<evidence type="ECO:0000313" key="3">
    <source>
        <dbReference type="Proteomes" id="UP001055868"/>
    </source>
</evidence>
<dbReference type="Pfam" id="PF08241">
    <property type="entry name" value="Methyltransf_11"/>
    <property type="match status" value="1"/>
</dbReference>
<keyword evidence="3" id="KW-1185">Reference proteome</keyword>
<sequence length="264" mass="28904">MSVQHPMTVQDRMAFQDRLTLQDRMTAYWSRWADEYDDQQTARLRSADARRTWRDVWERALAPDPGDDPTAAHRPDALDVLDVGTGSGNAAIQVAGLGHRVTGIDLAPGMLERARAKASGVRFLPGDAIAPPFPEGAFDAIICRYVLWTLRDAQRALAAWHRLLRPGGILAAVDSAWFPEDGELGDGLEGARGEDFRDAYGAGVISELPLAAGRETEVRAALEAGGFAHVTATPLYEVLELDRRQGVAPGHRPQLQMLYRAVRA</sequence>